<dbReference type="SMART" id="SM00032">
    <property type="entry name" value="CCP"/>
    <property type="match status" value="5"/>
</dbReference>
<feature type="signal peptide" evidence="9">
    <location>
        <begin position="1"/>
        <end position="22"/>
    </location>
</feature>
<feature type="chain" id="PRO_5042172540" description="Seizure 6-like protein 2" evidence="9">
    <location>
        <begin position="23"/>
        <end position="1186"/>
    </location>
</feature>
<gene>
    <name evidence="12" type="ORF">QTP70_020349</name>
</gene>
<dbReference type="InterPro" id="IPR035914">
    <property type="entry name" value="Sperma_CUB_dom_sf"/>
</dbReference>
<feature type="domain" description="CUB" evidence="10">
    <location>
        <begin position="311"/>
        <end position="424"/>
    </location>
</feature>
<dbReference type="FunFam" id="2.10.70.10:FF:000010">
    <property type="entry name" value="Seizure related 6 homolog like"/>
    <property type="match status" value="1"/>
</dbReference>
<dbReference type="SMART" id="SM00225">
    <property type="entry name" value="BTB"/>
    <property type="match status" value="1"/>
</dbReference>
<keyword evidence="9" id="KW-0732">Signal</keyword>
<keyword evidence="8" id="KW-0472">Membrane</keyword>
<evidence type="ECO:0000256" key="9">
    <source>
        <dbReference type="SAM" id="SignalP"/>
    </source>
</evidence>
<feature type="transmembrane region" description="Helical" evidence="8">
    <location>
        <begin position="822"/>
        <end position="844"/>
    </location>
</feature>
<evidence type="ECO:0000256" key="5">
    <source>
        <dbReference type="ARBA" id="ARBA00069089"/>
    </source>
</evidence>
<evidence type="ECO:0000256" key="7">
    <source>
        <dbReference type="SAM" id="MobiDB-lite"/>
    </source>
</evidence>
<feature type="disulfide bond" evidence="6">
    <location>
        <begin position="668"/>
        <end position="711"/>
    </location>
</feature>
<keyword evidence="2" id="KW-0677">Repeat</keyword>
<dbReference type="FunFam" id="2.10.70.10:FF:000039">
    <property type="entry name" value="seizure 6-like protein 2 isoform X2"/>
    <property type="match status" value="1"/>
</dbReference>
<sequence length="1186" mass="129517">MVSTVLAVTLCATLMHIRVTTGAAFLTPDSEAPPTMTSDPRPLGELLHAALMSKKYLAQSSGNIGTTTNPTQAVPSVEPASTVMSPGVLTTAMTSSTAPKSGQSGGKGGVTSPPSEEETTTTLITTTTITTVHTPVQCNASLTGMEGIVESPDQLSSSIPFSPLECTYSITVYPGYGVEIQVKKVNLSKEESLTILGLDGSVPELLANETMISEGQVIRSATNQVQIHYRSLKQTNHGIFTLHYQAFLLSCPFPLSPEGGGVTVTDIHPGGQAHFHCDPSFQVRGHEVATCLNSTRPHWSTPEPQCMAVSCGGWIRNATVGRILSPTVPSSSNLSSSNLSCHWLLEAKEGHRLHLHFERMALDEDNDKLIVRSGNNSNTPLLFDSDLDDVPERGIVSEGSSLYLELTADSSSIPLLMALRYEAFDGEHCYEPYVPHGNFSSSDITFPIGTTVTFSCSPGFVMEQGSGVMECVDPSDPHWNESEPVCKALCGGELTDATGTVLSPDWPQSYSKGQDCVWQIHVSEDKRIELDVQILNIRHNDVLTIFDGHDLMSHVIGQYLGSRERFRVVSGGSEVTIQFQSDPDDSSFILSQGFLIHYREVEPNDTCPTLLPIEFGWSSSSHVSLVRGSVITYQCQPGYDIVGSDIITCQWDLSWSNSPPTCVKIQQCPDPGEVVNGARSVHPELGFAVGTVVRFTCNQGYQLEGPSQISCHGRDIGMPKWSDRSPKCVLKYDPCPNPGVPDNGYQTLYKHSYQAGETLRFFCYEGYELIGEVIINCVPGHPSQWNSPPPFCKVAYEELLEDHKLEVSQSLEASHQMLSENIALAIILPIILVILLIAGIYMYYTNTLEGLDCFFLMSAEASGGNVVPEPSCAPPSPSHGAEKKAGPGLAGSKYVKLNVGGSLHYTTVQTLSKEDSLLRRICDGSVEATIDSEGWVVLDRCGRHFSLVLNFLRDGTVPLPESQRELEELLKEAQYYRLQGLIQHCLSTLQKRSEVCEGGCRIPMITSAKEEQRMIATCKKPVVKLQNNRGNNKYSYTSNSDDNLLKNIELFDKLGLRFNGRVLFIKDVLGDEICCWSFYGDGRKIAEVCCTSIVYATEKKQTKVEFPEARIFEETLNILIYENGRGSGHGGMGLLDSGGVSSPGVSQSEEDGAGVGGGDRRVRRIHVRRHIMHDERGHGQQTVYKD</sequence>
<evidence type="ECO:0000259" key="11">
    <source>
        <dbReference type="PROSITE" id="PS50923"/>
    </source>
</evidence>
<dbReference type="InterPro" id="IPR000436">
    <property type="entry name" value="Sushi_SCR_CCP_dom"/>
</dbReference>
<keyword evidence="1 6" id="KW-0768">Sushi</keyword>
<dbReference type="Gene3D" id="2.10.70.10">
    <property type="entry name" value="Complement Module, domain 1"/>
    <property type="match status" value="5"/>
</dbReference>
<evidence type="ECO:0000256" key="2">
    <source>
        <dbReference type="ARBA" id="ARBA00022737"/>
    </source>
</evidence>
<dbReference type="PROSITE" id="PS01180">
    <property type="entry name" value="CUB"/>
    <property type="match status" value="3"/>
</dbReference>
<feature type="region of interest" description="Disordered" evidence="7">
    <location>
        <begin position="868"/>
        <end position="887"/>
    </location>
</feature>
<dbReference type="InterPro" id="IPR035976">
    <property type="entry name" value="Sushi/SCR/CCP_sf"/>
</dbReference>
<dbReference type="SMART" id="SM00042">
    <property type="entry name" value="CUB"/>
    <property type="match status" value="3"/>
</dbReference>
<keyword evidence="8" id="KW-1133">Transmembrane helix</keyword>
<feature type="compositionally biased region" description="Polar residues" evidence="7">
    <location>
        <begin position="93"/>
        <end position="102"/>
    </location>
</feature>
<evidence type="ECO:0000256" key="3">
    <source>
        <dbReference type="ARBA" id="ARBA00023157"/>
    </source>
</evidence>
<reference evidence="12" key="1">
    <citation type="submission" date="2023-06" db="EMBL/GenBank/DDBJ databases">
        <title>Male Hemibagrus guttatus genome.</title>
        <authorList>
            <person name="Bian C."/>
        </authorList>
    </citation>
    <scope>NUCLEOTIDE SEQUENCE</scope>
    <source>
        <strain evidence="12">Male_cb2023</strain>
        <tissue evidence="12">Muscle</tissue>
    </source>
</reference>
<name>A0AAE0QHD4_9TELE</name>
<dbReference type="CDD" id="cd00041">
    <property type="entry name" value="CUB"/>
    <property type="match status" value="3"/>
</dbReference>
<keyword evidence="8" id="KW-0812">Transmembrane</keyword>
<dbReference type="Gene3D" id="2.60.120.290">
    <property type="entry name" value="Spermadhesin, CUB domain"/>
    <property type="match status" value="3"/>
</dbReference>
<dbReference type="Pfam" id="PF00084">
    <property type="entry name" value="Sushi"/>
    <property type="match status" value="5"/>
</dbReference>
<comment type="function">
    <text evidence="4">May contribute to specialized endoplasmic reticulum functions in neurons.</text>
</comment>
<dbReference type="FunFam" id="2.60.120.290:FF:000022">
    <property type="entry name" value="seizure 6-like protein 2 isoform X2"/>
    <property type="match status" value="1"/>
</dbReference>
<dbReference type="InterPro" id="IPR000210">
    <property type="entry name" value="BTB/POZ_dom"/>
</dbReference>
<proteinExistence type="predicted"/>
<dbReference type="SUPFAM" id="SSF49854">
    <property type="entry name" value="Spermadhesin, CUB domain"/>
    <property type="match status" value="3"/>
</dbReference>
<dbReference type="SUPFAM" id="SSF54695">
    <property type="entry name" value="POZ domain"/>
    <property type="match status" value="1"/>
</dbReference>
<dbReference type="FunFam" id="2.10.70.10:FF:000009">
    <property type="entry name" value="Seizure related 6 homolog like"/>
    <property type="match status" value="1"/>
</dbReference>
<accession>A0AAE0QHD4</accession>
<evidence type="ECO:0000256" key="1">
    <source>
        <dbReference type="ARBA" id="ARBA00022659"/>
    </source>
</evidence>
<dbReference type="PANTHER" id="PTHR45656:SF2">
    <property type="entry name" value="SEIZURE 6-LIKE PROTEIN 2"/>
    <property type="match status" value="1"/>
</dbReference>
<feature type="compositionally biased region" description="Low complexity" evidence="7">
    <location>
        <begin position="110"/>
        <end position="127"/>
    </location>
</feature>
<dbReference type="PANTHER" id="PTHR45656">
    <property type="entry name" value="PROTEIN CBR-CLEC-78"/>
    <property type="match status" value="1"/>
</dbReference>
<feature type="domain" description="Sushi" evidence="11">
    <location>
        <begin position="666"/>
        <end position="730"/>
    </location>
</feature>
<protein>
    <recommendedName>
        <fullName evidence="5">Seizure 6-like protein 2</fullName>
    </recommendedName>
</protein>
<dbReference type="InterPro" id="IPR051277">
    <property type="entry name" value="SEZ6_CSMD_C4BPB_Regulators"/>
</dbReference>
<dbReference type="Pfam" id="PF00431">
    <property type="entry name" value="CUB"/>
    <property type="match status" value="2"/>
</dbReference>
<dbReference type="InterPro" id="IPR003131">
    <property type="entry name" value="T1-type_BTB"/>
</dbReference>
<dbReference type="EMBL" id="JAUCMX010000016">
    <property type="protein sequence ID" value="KAK3520283.1"/>
    <property type="molecule type" value="Genomic_DNA"/>
</dbReference>
<keyword evidence="3 6" id="KW-1015">Disulfide bond</keyword>
<evidence type="ECO:0000313" key="12">
    <source>
        <dbReference type="EMBL" id="KAK3520283.1"/>
    </source>
</evidence>
<feature type="domain" description="Sushi" evidence="11">
    <location>
        <begin position="249"/>
        <end position="308"/>
    </location>
</feature>
<dbReference type="PROSITE" id="PS50923">
    <property type="entry name" value="SUSHI"/>
    <property type="match status" value="5"/>
</dbReference>
<feature type="domain" description="CUB" evidence="10">
    <location>
        <begin position="490"/>
        <end position="601"/>
    </location>
</feature>
<dbReference type="InterPro" id="IPR011333">
    <property type="entry name" value="SKP1/BTB/POZ_sf"/>
</dbReference>
<feature type="domain" description="Sushi" evidence="11">
    <location>
        <begin position="427"/>
        <end position="488"/>
    </location>
</feature>
<organism evidence="12 13">
    <name type="scientific">Hemibagrus guttatus</name>
    <dbReference type="NCBI Taxonomy" id="175788"/>
    <lineage>
        <taxon>Eukaryota</taxon>
        <taxon>Metazoa</taxon>
        <taxon>Chordata</taxon>
        <taxon>Craniata</taxon>
        <taxon>Vertebrata</taxon>
        <taxon>Euteleostomi</taxon>
        <taxon>Actinopterygii</taxon>
        <taxon>Neopterygii</taxon>
        <taxon>Teleostei</taxon>
        <taxon>Ostariophysi</taxon>
        <taxon>Siluriformes</taxon>
        <taxon>Bagridae</taxon>
        <taxon>Hemibagrus</taxon>
    </lineage>
</organism>
<dbReference type="Gene3D" id="3.30.710.10">
    <property type="entry name" value="Potassium Channel Kv1.1, Chain A"/>
    <property type="match status" value="1"/>
</dbReference>
<feature type="region of interest" description="Disordered" evidence="7">
    <location>
        <begin position="1137"/>
        <end position="1159"/>
    </location>
</feature>
<keyword evidence="13" id="KW-1185">Reference proteome</keyword>
<evidence type="ECO:0000256" key="4">
    <source>
        <dbReference type="ARBA" id="ARBA00056381"/>
    </source>
</evidence>
<comment type="caution">
    <text evidence="6">Lacks conserved residue(s) required for the propagation of feature annotation.</text>
</comment>
<dbReference type="Proteomes" id="UP001274896">
    <property type="component" value="Unassembled WGS sequence"/>
</dbReference>
<evidence type="ECO:0000313" key="13">
    <source>
        <dbReference type="Proteomes" id="UP001274896"/>
    </source>
</evidence>
<feature type="compositionally biased region" description="Low complexity" evidence="7">
    <location>
        <begin position="1137"/>
        <end position="1147"/>
    </location>
</feature>
<feature type="domain" description="Sushi" evidence="11">
    <location>
        <begin position="605"/>
        <end position="664"/>
    </location>
</feature>
<dbReference type="CDD" id="cd00033">
    <property type="entry name" value="CCP"/>
    <property type="match status" value="5"/>
</dbReference>
<feature type="domain" description="CUB" evidence="10">
    <location>
        <begin position="138"/>
        <end position="247"/>
    </location>
</feature>
<comment type="caution">
    <text evidence="12">The sequence shown here is derived from an EMBL/GenBank/DDBJ whole genome shotgun (WGS) entry which is preliminary data.</text>
</comment>
<feature type="region of interest" description="Disordered" evidence="7">
    <location>
        <begin position="93"/>
        <end position="127"/>
    </location>
</feature>
<dbReference type="Pfam" id="PF02214">
    <property type="entry name" value="BTB_2"/>
    <property type="match status" value="1"/>
</dbReference>
<dbReference type="SUPFAM" id="SSF57535">
    <property type="entry name" value="Complement control module/SCR domain"/>
    <property type="match status" value="5"/>
</dbReference>
<feature type="domain" description="Sushi" evidence="11">
    <location>
        <begin position="733"/>
        <end position="794"/>
    </location>
</feature>
<evidence type="ECO:0000256" key="6">
    <source>
        <dbReference type="PROSITE-ProRule" id="PRU00302"/>
    </source>
</evidence>
<evidence type="ECO:0000259" key="10">
    <source>
        <dbReference type="PROSITE" id="PS01180"/>
    </source>
</evidence>
<evidence type="ECO:0000256" key="8">
    <source>
        <dbReference type="SAM" id="Phobius"/>
    </source>
</evidence>
<dbReference type="AlphaFoldDB" id="A0AAE0QHD4"/>
<feature type="disulfide bond" evidence="6">
    <location>
        <begin position="635"/>
        <end position="662"/>
    </location>
</feature>
<dbReference type="GO" id="GO:0051260">
    <property type="term" value="P:protein homooligomerization"/>
    <property type="evidence" value="ECO:0007669"/>
    <property type="project" value="InterPro"/>
</dbReference>
<dbReference type="InterPro" id="IPR000859">
    <property type="entry name" value="CUB_dom"/>
</dbReference>
<dbReference type="FunFam" id="3.30.710.10:FF:000046">
    <property type="entry name" value="BTB/POZ domain-containing protein KCTD7 isoform X1"/>
    <property type="match status" value="1"/>
</dbReference>